<evidence type="ECO:0000256" key="3">
    <source>
        <dbReference type="ARBA" id="ARBA00022553"/>
    </source>
</evidence>
<dbReference type="Gene3D" id="3.30.559.10">
    <property type="entry name" value="Chloramphenicol acetyltransferase-like domain"/>
    <property type="match status" value="1"/>
</dbReference>
<dbReference type="CDD" id="cd12117">
    <property type="entry name" value="A_NRPS_Srf_like"/>
    <property type="match status" value="1"/>
</dbReference>
<dbReference type="Gene3D" id="3.40.50.1820">
    <property type="entry name" value="alpha/beta hydrolase"/>
    <property type="match status" value="1"/>
</dbReference>
<dbReference type="Pfam" id="PF00550">
    <property type="entry name" value="PP-binding"/>
    <property type="match status" value="1"/>
</dbReference>
<comment type="cofactor">
    <cofactor evidence="1">
        <name>pantetheine 4'-phosphate</name>
        <dbReference type="ChEBI" id="CHEBI:47942"/>
    </cofactor>
</comment>
<proteinExistence type="predicted"/>
<dbReference type="PANTHER" id="PTHR45527:SF14">
    <property type="entry name" value="PLIPASTATIN SYNTHASE SUBUNIT B"/>
    <property type="match status" value="1"/>
</dbReference>
<dbReference type="InterPro" id="IPR001031">
    <property type="entry name" value="Thioesterase"/>
</dbReference>
<dbReference type="InterPro" id="IPR020845">
    <property type="entry name" value="AMP-binding_CS"/>
</dbReference>
<reference evidence="5 6" key="1">
    <citation type="journal article" date="2020" name="ISME J.">
        <title>Comparative genomics reveals insights into cyanobacterial evolution and habitat adaptation.</title>
        <authorList>
            <person name="Chen M.Y."/>
            <person name="Teng W.K."/>
            <person name="Zhao L."/>
            <person name="Hu C.X."/>
            <person name="Zhou Y.K."/>
            <person name="Han B.P."/>
            <person name="Song L.R."/>
            <person name="Shu W.S."/>
        </authorList>
    </citation>
    <scope>NUCLEOTIDE SEQUENCE [LARGE SCALE GENOMIC DNA]</scope>
    <source>
        <strain evidence="5 6">FACHB-1050</strain>
    </source>
</reference>
<dbReference type="InterPro" id="IPR010071">
    <property type="entry name" value="AA_adenyl_dom"/>
</dbReference>
<dbReference type="InterPro" id="IPR006162">
    <property type="entry name" value="Ppantetheine_attach_site"/>
</dbReference>
<dbReference type="PROSITE" id="PS00455">
    <property type="entry name" value="AMP_BINDING"/>
    <property type="match status" value="1"/>
</dbReference>
<dbReference type="InterPro" id="IPR000873">
    <property type="entry name" value="AMP-dep_synth/lig_dom"/>
</dbReference>
<accession>A0ABR8CJ60</accession>
<sequence length="1294" mass="146467">ILQRHDSLRSIFPVIDGLPVQQILPLQFLPLRTVNLLTLTENDQTEKTYQLAREEAQRPFDLTKDLLIRSTLLQLGETSNVLLLTVHHIIADDWSLKILQKELTVIYTAFRQGRVSPLKVLEIQYIDYVHWQKNRLNEEFLDQQLVYWKKQLAYAPPILDFPTDHPRPVAQTYRGETEFFTLDVELTRQIKILSQRIGVTLFMFLVSAFATLLSRYSRQQDLVIGAPIANRNRKELESLIGCFINILALRIDLTGEPNFIELMQRVRDVSLGAYAHQELPFDKLVEKLCPSRSFSYSPIFQVMFVLQNAPVEISEPVDLKLIPLNSETGTAQYDLTLMMEETEIGLSGHFEYNSGLFDRLTIQRLISHFQILLESIVANPNKSIAELLILTEKERQQLLVEWNDTNTDYPQDKCIHQLFEEQVERTPDAIAVVFQEQQLTYRELNSRANQLAHYLQKQGVKTGELVGICIERSLEMIVGLLGILKVGSAYVPLDPSYPQDRIEYMLNDSQVKVLLTQQELIQKLPTKELVVICVDTDWTQISKESQEILIYDASAASIAYINYTSGSTGKPKGVETPHRGISRLLFGVNYINFNSENRFMQMAPISFDAATLEIWGALLFGAQCVLFPSKVPTARDLKEAIQKYRITTMWLTSALFNSVIDTDPKALEGVCQLLTGGEALSVNHIERAIKALPSTQIINGYGPTESTTFACCYQIPPQLDNSIQSIPIGKPIGNTQIYILDSFLQPLPIGISGEIYIGGDGLARGYLNRLELTEEKFIPNPFGSGKLYKSGDIARYRQDGNIEYIGRIDNQVKIRGFRIEIGEIESVLSQHPKVQTTIVTVREDNPSDKRLVAYVVAQKTTVIDLKTFLQDRLPNYMIPSAFVFLEAMPITPNGKIDYRSLPAPDTSIVQLGSEFVLPSNATEELLAKIWTNILRVERVGIHDNFFALGGHSLLSVRLVAEIEKAFNFQIPLSSLFKISTIAEIAELISEQTQGNNSNEDSSLGLNLDDYRALLSHSAGKTGLRLGKRGLIINTLPDSPTSIKPFVWIGEGRTSKKLKLTRPVYVMPGASLSVSMNSHDNYISTISTLLVDELLSAQPDGSYSLGGWCYNGLVALEMAQQLQNMGKTVDLVTLIDTSGKSKVFRFAHRANSYVGTLRFHLFRLSKLSLKDKWHYIRERFKRSQSDPDKLKSETNRGEYEFDQEAFDVLGKASRDYVPKPYRGNILLIIGSEQVVHGQKDIKHFDLSWLFPYFGWGNFFQGKVHLAKIKCDHLELMEEPYCQEVGQTIQRIEDLI</sequence>
<evidence type="ECO:0000313" key="5">
    <source>
        <dbReference type="EMBL" id="MBD2320062.1"/>
    </source>
</evidence>
<evidence type="ECO:0000313" key="6">
    <source>
        <dbReference type="Proteomes" id="UP000618445"/>
    </source>
</evidence>
<dbReference type="Pfam" id="PF00668">
    <property type="entry name" value="Condensation"/>
    <property type="match status" value="1"/>
</dbReference>
<dbReference type="InterPro" id="IPR045851">
    <property type="entry name" value="AMP-bd_C_sf"/>
</dbReference>
<dbReference type="SUPFAM" id="SSF53474">
    <property type="entry name" value="alpha/beta-Hydrolases"/>
    <property type="match status" value="1"/>
</dbReference>
<dbReference type="InterPro" id="IPR023213">
    <property type="entry name" value="CAT-like_dom_sf"/>
</dbReference>
<keyword evidence="6" id="KW-1185">Reference proteome</keyword>
<dbReference type="PANTHER" id="PTHR45527">
    <property type="entry name" value="NONRIBOSOMAL PEPTIDE SYNTHETASE"/>
    <property type="match status" value="1"/>
</dbReference>
<dbReference type="Gene3D" id="1.10.1200.10">
    <property type="entry name" value="ACP-like"/>
    <property type="match status" value="1"/>
</dbReference>
<dbReference type="CDD" id="cd19531">
    <property type="entry name" value="LCL_NRPS-like"/>
    <property type="match status" value="1"/>
</dbReference>
<dbReference type="Gene3D" id="2.30.38.10">
    <property type="entry name" value="Luciferase, Domain 3"/>
    <property type="match status" value="1"/>
</dbReference>
<comment type="caution">
    <text evidence="5">The sequence shown here is derived from an EMBL/GenBank/DDBJ whole genome shotgun (WGS) entry which is preliminary data.</text>
</comment>
<dbReference type="InterPro" id="IPR009081">
    <property type="entry name" value="PP-bd_ACP"/>
</dbReference>
<dbReference type="SUPFAM" id="SSF56801">
    <property type="entry name" value="Acetyl-CoA synthetase-like"/>
    <property type="match status" value="1"/>
</dbReference>
<evidence type="ECO:0000256" key="1">
    <source>
        <dbReference type="ARBA" id="ARBA00001957"/>
    </source>
</evidence>
<dbReference type="InterPro" id="IPR001242">
    <property type="entry name" value="Condensation_dom"/>
</dbReference>
<dbReference type="InterPro" id="IPR020806">
    <property type="entry name" value="PKS_PP-bd"/>
</dbReference>
<dbReference type="Pfam" id="PF13193">
    <property type="entry name" value="AMP-binding_C"/>
    <property type="match status" value="1"/>
</dbReference>
<evidence type="ECO:0000259" key="4">
    <source>
        <dbReference type="PROSITE" id="PS50075"/>
    </source>
</evidence>
<dbReference type="EMBL" id="JACJQY010000088">
    <property type="protein sequence ID" value="MBD2320062.1"/>
    <property type="molecule type" value="Genomic_DNA"/>
</dbReference>
<protein>
    <submittedName>
        <fullName evidence="5">Amino acid adenylation domain-containing protein</fullName>
    </submittedName>
</protein>
<dbReference type="Gene3D" id="3.30.300.30">
    <property type="match status" value="1"/>
</dbReference>
<feature type="non-terminal residue" evidence="5">
    <location>
        <position position="1"/>
    </location>
</feature>
<dbReference type="NCBIfam" id="TIGR01733">
    <property type="entry name" value="AA-adenyl-dom"/>
    <property type="match status" value="1"/>
</dbReference>
<dbReference type="SUPFAM" id="SSF47336">
    <property type="entry name" value="ACP-like"/>
    <property type="match status" value="1"/>
</dbReference>
<dbReference type="InterPro" id="IPR029058">
    <property type="entry name" value="AB_hydrolase_fold"/>
</dbReference>
<dbReference type="PROSITE" id="PS50075">
    <property type="entry name" value="CARRIER"/>
    <property type="match status" value="1"/>
</dbReference>
<dbReference type="Proteomes" id="UP000618445">
    <property type="component" value="Unassembled WGS sequence"/>
</dbReference>
<dbReference type="PROSITE" id="PS00012">
    <property type="entry name" value="PHOSPHOPANTETHEINE"/>
    <property type="match status" value="1"/>
</dbReference>
<feature type="domain" description="Carrier" evidence="4">
    <location>
        <begin position="917"/>
        <end position="992"/>
    </location>
</feature>
<dbReference type="SUPFAM" id="SSF52777">
    <property type="entry name" value="CoA-dependent acyltransferases"/>
    <property type="match status" value="2"/>
</dbReference>
<dbReference type="Gene3D" id="3.30.559.30">
    <property type="entry name" value="Nonribosomal peptide synthetase, condensation domain"/>
    <property type="match status" value="1"/>
</dbReference>
<evidence type="ECO:0000256" key="2">
    <source>
        <dbReference type="ARBA" id="ARBA00022450"/>
    </source>
</evidence>
<keyword evidence="2" id="KW-0596">Phosphopantetheine</keyword>
<dbReference type="Pfam" id="PF00975">
    <property type="entry name" value="Thioesterase"/>
    <property type="match status" value="1"/>
</dbReference>
<keyword evidence="3" id="KW-0597">Phosphoprotein</keyword>
<organism evidence="5 6">
    <name type="scientific">Phormidium tenue FACHB-1050</name>
    <dbReference type="NCBI Taxonomy" id="2692857"/>
    <lineage>
        <taxon>Bacteria</taxon>
        <taxon>Bacillati</taxon>
        <taxon>Cyanobacteriota</taxon>
        <taxon>Cyanophyceae</taxon>
        <taxon>Oscillatoriophycideae</taxon>
        <taxon>Oscillatoriales</taxon>
        <taxon>Oscillatoriaceae</taxon>
        <taxon>Phormidium</taxon>
    </lineage>
</organism>
<dbReference type="SMART" id="SM00823">
    <property type="entry name" value="PKS_PP"/>
    <property type="match status" value="1"/>
</dbReference>
<dbReference type="Pfam" id="PF00501">
    <property type="entry name" value="AMP-binding"/>
    <property type="match status" value="1"/>
</dbReference>
<name>A0ABR8CJ60_9CYAN</name>
<dbReference type="InterPro" id="IPR025110">
    <property type="entry name" value="AMP-bd_C"/>
</dbReference>
<dbReference type="RefSeq" id="WP_190582683.1">
    <property type="nucleotide sequence ID" value="NZ_CAWPQU010000087.1"/>
</dbReference>
<gene>
    <name evidence="5" type="ORF">H6G05_24915</name>
</gene>
<dbReference type="Gene3D" id="3.40.50.980">
    <property type="match status" value="2"/>
</dbReference>
<dbReference type="InterPro" id="IPR036736">
    <property type="entry name" value="ACP-like_sf"/>
</dbReference>